<dbReference type="Gene3D" id="1.20.5.320">
    <property type="entry name" value="6-Phosphogluconate Dehydrogenase, domain 3"/>
    <property type="match status" value="1"/>
</dbReference>
<evidence type="ECO:0008006" key="5">
    <source>
        <dbReference type="Google" id="ProtNLM"/>
    </source>
</evidence>
<accession>A0ABR8Y9C0</accession>
<keyword evidence="4" id="KW-1185">Reference proteome</keyword>
<evidence type="ECO:0000313" key="3">
    <source>
        <dbReference type="EMBL" id="MBD8040795.1"/>
    </source>
</evidence>
<feature type="compositionally biased region" description="Low complexity" evidence="1">
    <location>
        <begin position="128"/>
        <end position="142"/>
    </location>
</feature>
<evidence type="ECO:0000313" key="4">
    <source>
        <dbReference type="Proteomes" id="UP000620874"/>
    </source>
</evidence>
<feature type="region of interest" description="Disordered" evidence="1">
    <location>
        <begin position="115"/>
        <end position="146"/>
    </location>
</feature>
<gene>
    <name evidence="3" type="ORF">H9625_10195</name>
</gene>
<sequence>MRKKYLSALLFGALLFASAGTFTSCKDYDDDINNLQQQITSNKDAIAALQKLVGEGKWVSSVTPIENGFTVTMNDGTTQNITGINGEDGKPGTVITLDPTTNNWVIDGVDTGVCAKGEKGEQGEQGEAGEQGPAGEAGEPGKSPYIDKETGNWFVWEWDEATSEYKAVDSGVYAGSTQIYVVEKDGFIELNVDGTAYLLPTTSDAYTVEAPAAVVKVEVETAEWNPTTTSKNYQALLKAFPEIGEIEKETLLKQGAELPVLVTPASIDLADGFKFSLQTLKDGVVEDITLSNPTKGISGEWNVDYWGVMSRSASEDDCLWTLQVNQEMNEDGKYAETKSATALVVENANGKVVKTPFAYTISNTVVRNNVIIYRGDNPELAAEIDLLAPVSNEPTATAPIYFENEYEGKYIIELANQLQVEKYGLSIVDGHKLVVANPGNDTTIPVTVKVTALGLNGSADSQTFTIYVAQTIASTGQLSEKNITLSTKAVSSSDSRIGQIIKWDIEELGFTTATQLNNFIAAGPTITLVDKDEVEYGPYAVQVVKADGTSANYSNADAFQFVLPSTDVIPGDYKVVLEAANGTTVIYKTETSMEVTNPKVEDLFALATAYTEDGKTLQVVGKVNGTQVSYGIDEGVVRKVSNIATLVGYEDLDYMNWLESDGSQAWGSENWVYGNDIVIPIEGVALGNEGKNHMNKERNIRGTFYLFGNTNNEIEYDFKVKVLSAVYTADGSNIKIDDTKMAGVFGKTIDVTTGISATYAAGINIGKNLQLFAVDGTPKKINNYSAYATNGGYVVNAEGKPIEISKDDLIDFGMTIDDYTSLTANDHFYIKVNSQNAKTSTLMGWQDIVNQVVGTIYVYNADKGTYDQIIKDENLSSTQKTLKALFDSYKDAAAYTAQYTFTPAATPRANEIKNVTFAIADNDGKKYGSIDAATGVIKTVSNISDSDLVDGKATINVKMTVEDVWGLKMTKTFPVTVKK</sequence>
<evidence type="ECO:0000256" key="2">
    <source>
        <dbReference type="SAM" id="SignalP"/>
    </source>
</evidence>
<proteinExistence type="predicted"/>
<dbReference type="PROSITE" id="PS51257">
    <property type="entry name" value="PROKAR_LIPOPROTEIN"/>
    <property type="match status" value="1"/>
</dbReference>
<dbReference type="Proteomes" id="UP000620874">
    <property type="component" value="Unassembled WGS sequence"/>
</dbReference>
<comment type="caution">
    <text evidence="3">The sequence shown here is derived from an EMBL/GenBank/DDBJ whole genome shotgun (WGS) entry which is preliminary data.</text>
</comment>
<dbReference type="RefSeq" id="WP_191764219.1">
    <property type="nucleotide sequence ID" value="NZ_JACSPP010000029.1"/>
</dbReference>
<protein>
    <recommendedName>
        <fullName evidence="5">DUF4988 domain-containing protein</fullName>
    </recommendedName>
</protein>
<evidence type="ECO:0000256" key="1">
    <source>
        <dbReference type="SAM" id="MobiDB-lite"/>
    </source>
</evidence>
<name>A0ABR8Y9C0_9BACT</name>
<feature type="signal peptide" evidence="2">
    <location>
        <begin position="1"/>
        <end position="19"/>
    </location>
</feature>
<dbReference type="EMBL" id="JACSPP010000029">
    <property type="protein sequence ID" value="MBD8040795.1"/>
    <property type="molecule type" value="Genomic_DNA"/>
</dbReference>
<feature type="chain" id="PRO_5046657895" description="DUF4988 domain-containing protein" evidence="2">
    <location>
        <begin position="20"/>
        <end position="979"/>
    </location>
</feature>
<organism evidence="3 4">
    <name type="scientific">Phocaeicola intestinalis</name>
    <dbReference type="NCBI Taxonomy" id="2762212"/>
    <lineage>
        <taxon>Bacteria</taxon>
        <taxon>Pseudomonadati</taxon>
        <taxon>Bacteroidota</taxon>
        <taxon>Bacteroidia</taxon>
        <taxon>Bacteroidales</taxon>
        <taxon>Bacteroidaceae</taxon>
        <taxon>Phocaeicola</taxon>
    </lineage>
</organism>
<reference evidence="3 4" key="1">
    <citation type="submission" date="2020-08" db="EMBL/GenBank/DDBJ databases">
        <title>A Genomic Blueprint of the Chicken Gut Microbiome.</title>
        <authorList>
            <person name="Gilroy R."/>
            <person name="Ravi A."/>
            <person name="Getino M."/>
            <person name="Pursley I."/>
            <person name="Horton D.L."/>
            <person name="Alikhan N.-F."/>
            <person name="Baker D."/>
            <person name="Gharbi K."/>
            <person name="Hall N."/>
            <person name="Watson M."/>
            <person name="Adriaenssens E.M."/>
            <person name="Foster-Nyarko E."/>
            <person name="Jarju S."/>
            <person name="Secka A."/>
            <person name="Antonio M."/>
            <person name="Oren A."/>
            <person name="Chaudhuri R."/>
            <person name="La Ragione R.M."/>
            <person name="Hildebrand F."/>
            <person name="Pallen M.J."/>
        </authorList>
    </citation>
    <scope>NUCLEOTIDE SEQUENCE [LARGE SCALE GENOMIC DNA]</scope>
    <source>
        <strain evidence="3 4">Sa1CVN1</strain>
    </source>
</reference>
<keyword evidence="2" id="KW-0732">Signal</keyword>